<organism evidence="3 4">
    <name type="scientific">Congregibacter variabilis</name>
    <dbReference type="NCBI Taxonomy" id="3081200"/>
    <lineage>
        <taxon>Bacteria</taxon>
        <taxon>Pseudomonadati</taxon>
        <taxon>Pseudomonadota</taxon>
        <taxon>Gammaproteobacteria</taxon>
        <taxon>Cellvibrionales</taxon>
        <taxon>Halieaceae</taxon>
        <taxon>Congregibacter</taxon>
    </lineage>
</organism>
<evidence type="ECO:0000313" key="4">
    <source>
        <dbReference type="Proteomes" id="UP001626537"/>
    </source>
</evidence>
<dbReference type="EMBL" id="CP136864">
    <property type="protein sequence ID" value="WOJ92261.1"/>
    <property type="molecule type" value="Genomic_DNA"/>
</dbReference>
<evidence type="ECO:0000259" key="2">
    <source>
        <dbReference type="Pfam" id="PF12740"/>
    </source>
</evidence>
<sequence length="392" mass="41685">MKLLLKILATFGVLLGVLAVYVAFSHQPEPFPAGSESEARLAPGPWSVATIDEVFVDRDRPTQSNGDYAGDDHRTLDGNVWYPFEAEAGPRPLLVFSHGFTSGRRNGAYLAEHLASHGFVVVAVDYPLTHMRAPGGALVEDVINQPGDVSFLIDTLLGYSSISGHALSGKIDSERIGVLGISLGGLTSTLVGFHPQWRDPRIGAVLSIAGPSNFFTSDFFATANIPFMMLAGDLDVLVPFKSNAAPIPNKIPGGQLATVTGGSHTGFSGGTALLRAMDNTDAIGCWSVGRYIDPNEQSQWEGLFGPVEFGIDYSAPNELCTIDPLPKTMNVLRQQMIARVVITAFFEAHLGSDTSEQASAVRFLSATGASEIPELGYTRSAMKTTRGMPAGG</sequence>
<dbReference type="InterPro" id="IPR029058">
    <property type="entry name" value="AB_hydrolase_fold"/>
</dbReference>
<dbReference type="PANTHER" id="PTHR22946:SF9">
    <property type="entry name" value="POLYKETIDE TRANSFERASE AF380"/>
    <property type="match status" value="1"/>
</dbReference>
<dbReference type="InterPro" id="IPR041127">
    <property type="entry name" value="PET_hydrolase/cutinase-like"/>
</dbReference>
<name>A0ABZ0HZC2_9GAMM</name>
<keyword evidence="1" id="KW-0378">Hydrolase</keyword>
<protein>
    <recommendedName>
        <fullName evidence="2">PET hydrolase/cutinase-like domain-containing protein</fullName>
    </recommendedName>
</protein>
<evidence type="ECO:0000256" key="1">
    <source>
        <dbReference type="ARBA" id="ARBA00022801"/>
    </source>
</evidence>
<accession>A0ABZ0HZC2</accession>
<dbReference type="RefSeq" id="WP_407346843.1">
    <property type="nucleotide sequence ID" value="NZ_CP136864.1"/>
</dbReference>
<reference evidence="3 4" key="1">
    <citation type="submission" date="2023-10" db="EMBL/GenBank/DDBJ databases">
        <title>Two novel species belonging to the OM43/NOR5 clade.</title>
        <authorList>
            <person name="Park M."/>
        </authorList>
    </citation>
    <scope>NUCLEOTIDE SEQUENCE [LARGE SCALE GENOMIC DNA]</scope>
    <source>
        <strain evidence="3 4">IMCC43200</strain>
    </source>
</reference>
<gene>
    <name evidence="3" type="ORF">R0135_10735</name>
</gene>
<dbReference type="InterPro" id="IPR050261">
    <property type="entry name" value="FrsA_esterase"/>
</dbReference>
<dbReference type="Pfam" id="PF12740">
    <property type="entry name" value="PETase"/>
    <property type="match status" value="1"/>
</dbReference>
<proteinExistence type="predicted"/>
<dbReference type="SUPFAM" id="SSF53474">
    <property type="entry name" value="alpha/beta-Hydrolases"/>
    <property type="match status" value="1"/>
</dbReference>
<dbReference type="PANTHER" id="PTHR22946">
    <property type="entry name" value="DIENELACTONE HYDROLASE DOMAIN-CONTAINING PROTEIN-RELATED"/>
    <property type="match status" value="1"/>
</dbReference>
<dbReference type="Gene3D" id="3.40.50.1820">
    <property type="entry name" value="alpha/beta hydrolase"/>
    <property type="match status" value="1"/>
</dbReference>
<dbReference type="Proteomes" id="UP001626537">
    <property type="component" value="Chromosome"/>
</dbReference>
<feature type="domain" description="PET hydrolase/cutinase-like" evidence="2">
    <location>
        <begin position="78"/>
        <end position="269"/>
    </location>
</feature>
<keyword evidence="4" id="KW-1185">Reference proteome</keyword>
<evidence type="ECO:0000313" key="3">
    <source>
        <dbReference type="EMBL" id="WOJ92261.1"/>
    </source>
</evidence>